<dbReference type="OrthoDB" id="9809788at2"/>
<organism evidence="4 5">
    <name type="scientific">Bauldia litoralis</name>
    <dbReference type="NCBI Taxonomy" id="665467"/>
    <lineage>
        <taxon>Bacteria</taxon>
        <taxon>Pseudomonadati</taxon>
        <taxon>Pseudomonadota</taxon>
        <taxon>Alphaproteobacteria</taxon>
        <taxon>Hyphomicrobiales</taxon>
        <taxon>Kaistiaceae</taxon>
        <taxon>Bauldia</taxon>
    </lineage>
</organism>
<reference evidence="4 5" key="1">
    <citation type="submission" date="2016-10" db="EMBL/GenBank/DDBJ databases">
        <authorList>
            <person name="de Groot N.N."/>
        </authorList>
    </citation>
    <scope>NUCLEOTIDE SEQUENCE [LARGE SCALE GENOMIC DNA]</scope>
    <source>
        <strain evidence="4 5">ATCC 35022</strain>
    </source>
</reference>
<feature type="compositionally biased region" description="Low complexity" evidence="1">
    <location>
        <begin position="72"/>
        <end position="87"/>
    </location>
</feature>
<accession>A0A1G6BYU6</accession>
<proteinExistence type="predicted"/>
<protein>
    <submittedName>
        <fullName evidence="4">Uncharacterized conserved protein</fullName>
    </submittedName>
</protein>
<dbReference type="AlphaFoldDB" id="A0A1G6BYU6"/>
<evidence type="ECO:0000256" key="1">
    <source>
        <dbReference type="SAM" id="MobiDB-lite"/>
    </source>
</evidence>
<evidence type="ECO:0000256" key="2">
    <source>
        <dbReference type="SAM" id="SignalP"/>
    </source>
</evidence>
<feature type="compositionally biased region" description="Low complexity" evidence="1">
    <location>
        <begin position="53"/>
        <end position="63"/>
    </location>
</feature>
<dbReference type="EMBL" id="FMXQ01000003">
    <property type="protein sequence ID" value="SDB25782.1"/>
    <property type="molecule type" value="Genomic_DNA"/>
</dbReference>
<keyword evidence="5" id="KW-1185">Reference proteome</keyword>
<dbReference type="InterPro" id="IPR009683">
    <property type="entry name" value="Extensin-like_C"/>
</dbReference>
<feature type="domain" description="Extensin-like C-terminal" evidence="3">
    <location>
        <begin position="224"/>
        <end position="400"/>
    </location>
</feature>
<sequence>MIHRLASALVLIGLAMPATAVAQSESAQQLRRIFAPPVQTLKKVFNKGDRAEPAQPAASAPAKAPEPPPPVEAAAPAPEADTEAAVANVPDPRPRPAQDDEATGIAETDTEGLPSEAETLAGFVPLSEPVDFDRRFEPVDDPTPEAAPAPVVAEAPAVIAEAPAIPPVVPDATVAYAPDDAGVASPPVIDVPLPKIRSAAAALAAATQLASLPPKDADGPELDCMRSLRMLGLVSVSIDPIRKGQCGIDVPTKVSALDNGAIALTSNAVLSCRAAQSFATFMRDQVEPLARKNLRGSVTGVRVAASYSCRTRNNVPGAKLSEHAHGNAIDISAFEIEGVGWVEVGKGKNASARRFLTDVREAGCGPFTTVLGPGSDGYHKDHFHFDVIRRGKNGTSTYCR</sequence>
<evidence type="ECO:0000313" key="5">
    <source>
        <dbReference type="Proteomes" id="UP000199071"/>
    </source>
</evidence>
<name>A0A1G6BYU6_9HYPH</name>
<dbReference type="Pfam" id="PF06904">
    <property type="entry name" value="Extensin-like_C"/>
    <property type="match status" value="1"/>
</dbReference>
<keyword evidence="2" id="KW-0732">Signal</keyword>
<evidence type="ECO:0000313" key="4">
    <source>
        <dbReference type="EMBL" id="SDB25782.1"/>
    </source>
</evidence>
<feature type="signal peptide" evidence="2">
    <location>
        <begin position="1"/>
        <end position="22"/>
    </location>
</feature>
<gene>
    <name evidence="4" type="ORF">SAMN02982931_02021</name>
</gene>
<feature type="region of interest" description="Disordered" evidence="1">
    <location>
        <begin position="47"/>
        <end position="115"/>
    </location>
</feature>
<dbReference type="Proteomes" id="UP000199071">
    <property type="component" value="Unassembled WGS sequence"/>
</dbReference>
<evidence type="ECO:0000259" key="3">
    <source>
        <dbReference type="Pfam" id="PF06904"/>
    </source>
</evidence>
<dbReference type="RefSeq" id="WP_090876273.1">
    <property type="nucleotide sequence ID" value="NZ_FMXQ01000003.1"/>
</dbReference>
<feature type="chain" id="PRO_5011666261" evidence="2">
    <location>
        <begin position="23"/>
        <end position="400"/>
    </location>
</feature>
<dbReference type="STRING" id="665467.SAMN02982931_02021"/>